<organism evidence="1 2">
    <name type="scientific">Eumeta variegata</name>
    <name type="common">Bagworm moth</name>
    <name type="synonym">Eumeta japonica</name>
    <dbReference type="NCBI Taxonomy" id="151549"/>
    <lineage>
        <taxon>Eukaryota</taxon>
        <taxon>Metazoa</taxon>
        <taxon>Ecdysozoa</taxon>
        <taxon>Arthropoda</taxon>
        <taxon>Hexapoda</taxon>
        <taxon>Insecta</taxon>
        <taxon>Pterygota</taxon>
        <taxon>Neoptera</taxon>
        <taxon>Endopterygota</taxon>
        <taxon>Lepidoptera</taxon>
        <taxon>Glossata</taxon>
        <taxon>Ditrysia</taxon>
        <taxon>Tineoidea</taxon>
        <taxon>Psychidae</taxon>
        <taxon>Oiketicinae</taxon>
        <taxon>Eumeta</taxon>
    </lineage>
</organism>
<sequence>MQGQGYTVDALRLPNQTPCSSSYQLLAVEIRIDNFARRFLTEMAVGVSEGAASRRARGAGSAAAAWTTPAVVY</sequence>
<evidence type="ECO:0000313" key="1">
    <source>
        <dbReference type="EMBL" id="GBP64759.1"/>
    </source>
</evidence>
<accession>A0A4C1XRG7</accession>
<dbReference type="AlphaFoldDB" id="A0A4C1XRG7"/>
<dbReference type="Proteomes" id="UP000299102">
    <property type="component" value="Unassembled WGS sequence"/>
</dbReference>
<gene>
    <name evidence="1" type="ORF">EVAR_14955_1</name>
</gene>
<reference evidence="1 2" key="1">
    <citation type="journal article" date="2019" name="Commun. Biol.">
        <title>The bagworm genome reveals a unique fibroin gene that provides high tensile strength.</title>
        <authorList>
            <person name="Kono N."/>
            <person name="Nakamura H."/>
            <person name="Ohtoshi R."/>
            <person name="Tomita M."/>
            <person name="Numata K."/>
            <person name="Arakawa K."/>
        </authorList>
    </citation>
    <scope>NUCLEOTIDE SEQUENCE [LARGE SCALE GENOMIC DNA]</scope>
</reference>
<proteinExistence type="predicted"/>
<comment type="caution">
    <text evidence="1">The sequence shown here is derived from an EMBL/GenBank/DDBJ whole genome shotgun (WGS) entry which is preliminary data.</text>
</comment>
<name>A0A4C1XRG7_EUMVA</name>
<protein>
    <submittedName>
        <fullName evidence="1">Uncharacterized protein</fullName>
    </submittedName>
</protein>
<evidence type="ECO:0000313" key="2">
    <source>
        <dbReference type="Proteomes" id="UP000299102"/>
    </source>
</evidence>
<dbReference type="EMBL" id="BGZK01000908">
    <property type="protein sequence ID" value="GBP64759.1"/>
    <property type="molecule type" value="Genomic_DNA"/>
</dbReference>
<keyword evidence="2" id="KW-1185">Reference proteome</keyword>